<feature type="non-terminal residue" evidence="2">
    <location>
        <position position="93"/>
    </location>
</feature>
<dbReference type="AlphaFoldDB" id="A0AAD8AMF7"/>
<feature type="transmembrane region" description="Helical" evidence="1">
    <location>
        <begin position="51"/>
        <end position="70"/>
    </location>
</feature>
<reference evidence="2" key="1">
    <citation type="journal article" date="2023" name="IScience">
        <title>Live-bearing cockroach genome reveals convergent evolutionary mechanisms linked to viviparity in insects and beyond.</title>
        <authorList>
            <person name="Fouks B."/>
            <person name="Harrison M.C."/>
            <person name="Mikhailova A.A."/>
            <person name="Marchal E."/>
            <person name="English S."/>
            <person name="Carruthers M."/>
            <person name="Jennings E.C."/>
            <person name="Chiamaka E.L."/>
            <person name="Frigard R.A."/>
            <person name="Pippel M."/>
            <person name="Attardo G.M."/>
            <person name="Benoit J.B."/>
            <person name="Bornberg-Bauer E."/>
            <person name="Tobe S.S."/>
        </authorList>
    </citation>
    <scope>NUCLEOTIDE SEQUENCE</scope>
    <source>
        <strain evidence="2">Stay&amp;Tobe</strain>
    </source>
</reference>
<keyword evidence="3" id="KW-1185">Reference proteome</keyword>
<dbReference type="EMBL" id="JASPKZ010000004">
    <property type="protein sequence ID" value="KAJ9601716.1"/>
    <property type="molecule type" value="Genomic_DNA"/>
</dbReference>
<comment type="caution">
    <text evidence="2">The sequence shown here is derived from an EMBL/GenBank/DDBJ whole genome shotgun (WGS) entry which is preliminary data.</text>
</comment>
<dbReference type="Proteomes" id="UP001233999">
    <property type="component" value="Unassembled WGS sequence"/>
</dbReference>
<keyword evidence="1" id="KW-0812">Transmembrane</keyword>
<keyword evidence="1" id="KW-0472">Membrane</keyword>
<evidence type="ECO:0000313" key="2">
    <source>
        <dbReference type="EMBL" id="KAJ9601716.1"/>
    </source>
</evidence>
<feature type="transmembrane region" description="Helical" evidence="1">
    <location>
        <begin position="20"/>
        <end position="39"/>
    </location>
</feature>
<feature type="non-terminal residue" evidence="2">
    <location>
        <position position="1"/>
    </location>
</feature>
<proteinExistence type="predicted"/>
<keyword evidence="1" id="KW-1133">Transmembrane helix</keyword>
<accession>A0AAD8AMF7</accession>
<evidence type="ECO:0000313" key="3">
    <source>
        <dbReference type="Proteomes" id="UP001233999"/>
    </source>
</evidence>
<protein>
    <submittedName>
        <fullName evidence="2">Uncharacterized protein</fullName>
    </submittedName>
</protein>
<gene>
    <name evidence="2" type="ORF">L9F63_000107</name>
</gene>
<sequence>YTLLSLLRWSVIWVIRKNIFVTFLVFILTVLIIPTYPNLMHRKGHMTWMHYFLRTSMYNIIFCNILLFVIPSGTTCENHQDMNPGHLEYDCRN</sequence>
<evidence type="ECO:0000256" key="1">
    <source>
        <dbReference type="SAM" id="Phobius"/>
    </source>
</evidence>
<name>A0AAD8AMF7_DIPPU</name>
<reference evidence="2" key="2">
    <citation type="submission" date="2023-05" db="EMBL/GenBank/DDBJ databases">
        <authorList>
            <person name="Fouks B."/>
        </authorList>
    </citation>
    <scope>NUCLEOTIDE SEQUENCE</scope>
    <source>
        <strain evidence="2">Stay&amp;Tobe</strain>
        <tissue evidence="2">Testes</tissue>
    </source>
</reference>
<organism evidence="2 3">
    <name type="scientific">Diploptera punctata</name>
    <name type="common">Pacific beetle cockroach</name>
    <dbReference type="NCBI Taxonomy" id="6984"/>
    <lineage>
        <taxon>Eukaryota</taxon>
        <taxon>Metazoa</taxon>
        <taxon>Ecdysozoa</taxon>
        <taxon>Arthropoda</taxon>
        <taxon>Hexapoda</taxon>
        <taxon>Insecta</taxon>
        <taxon>Pterygota</taxon>
        <taxon>Neoptera</taxon>
        <taxon>Polyneoptera</taxon>
        <taxon>Dictyoptera</taxon>
        <taxon>Blattodea</taxon>
        <taxon>Blaberoidea</taxon>
        <taxon>Blaberidae</taxon>
        <taxon>Diplopterinae</taxon>
        <taxon>Diploptera</taxon>
    </lineage>
</organism>